<evidence type="ECO:0000313" key="4">
    <source>
        <dbReference type="EMBL" id="CAD7226314.1"/>
    </source>
</evidence>
<dbReference type="PANTHER" id="PTHR11022:SF41">
    <property type="entry name" value="PEPTIDOGLYCAN-RECOGNITION PROTEIN LC-RELATED"/>
    <property type="match status" value="1"/>
</dbReference>
<dbReference type="InterPro" id="IPR036505">
    <property type="entry name" value="Amidase/PGRP_sf"/>
</dbReference>
<comment type="similarity">
    <text evidence="1">Belongs to the N-acetylmuramoyl-L-alanine amidase 2 family.</text>
</comment>
<dbReference type="Gene3D" id="3.40.80.10">
    <property type="entry name" value="Peptidoglycan recognition protein-like"/>
    <property type="match status" value="1"/>
</dbReference>
<gene>
    <name evidence="4" type="ORF">CTOB1V02_LOCUS4235</name>
</gene>
<dbReference type="GO" id="GO:0009253">
    <property type="term" value="P:peptidoglycan catabolic process"/>
    <property type="evidence" value="ECO:0007669"/>
    <property type="project" value="InterPro"/>
</dbReference>
<protein>
    <submittedName>
        <fullName evidence="4">Uncharacterized protein</fullName>
    </submittedName>
</protein>
<organism evidence="4">
    <name type="scientific">Cyprideis torosa</name>
    <dbReference type="NCBI Taxonomy" id="163714"/>
    <lineage>
        <taxon>Eukaryota</taxon>
        <taxon>Metazoa</taxon>
        <taxon>Ecdysozoa</taxon>
        <taxon>Arthropoda</taxon>
        <taxon>Crustacea</taxon>
        <taxon>Oligostraca</taxon>
        <taxon>Ostracoda</taxon>
        <taxon>Podocopa</taxon>
        <taxon>Podocopida</taxon>
        <taxon>Cytherocopina</taxon>
        <taxon>Cytheroidea</taxon>
        <taxon>Cytherideidae</taxon>
        <taxon>Cyprideis</taxon>
    </lineage>
</organism>
<dbReference type="GO" id="GO:0045087">
    <property type="term" value="P:innate immune response"/>
    <property type="evidence" value="ECO:0007669"/>
    <property type="project" value="UniProtKB-KW"/>
</dbReference>
<dbReference type="AlphaFoldDB" id="A0A7R8WCJ7"/>
<sequence length="277" mass="30356">MVRLLFSSFFLLLIFSFSKGDQGCLNIGGQCLDWRYYYCTAGYETGLCDGDTNRRCCLPCDQQCLDQEAEWAQSDGSCLPFTYYLTNYCDGVYLGGRCGGPSERQCCADAGCPRIVSRSEWGARPPTSISNMAGTPAWAIVHHTVSPSCSTQSECSSLVRNFQDQHMDVNGWSDIGYSFLVGGDGNVYEGRGWDRVGAHTPGYNSNGLGISVIGNFMTSLPNQQALDALNNLIACGVASGELQQNYGLIGHRQAVSTECPGDRLYQYVQTMPHWQNI</sequence>
<dbReference type="SUPFAM" id="SSF55846">
    <property type="entry name" value="N-acetylmuramoyl-L-alanine amidase-like"/>
    <property type="match status" value="1"/>
</dbReference>
<evidence type="ECO:0000256" key="3">
    <source>
        <dbReference type="ARBA" id="ARBA00022859"/>
    </source>
</evidence>
<dbReference type="EMBL" id="OB660799">
    <property type="protein sequence ID" value="CAD7226314.1"/>
    <property type="molecule type" value="Genomic_DNA"/>
</dbReference>
<dbReference type="SMART" id="SM00701">
    <property type="entry name" value="PGRP"/>
    <property type="match status" value="1"/>
</dbReference>
<reference evidence="4" key="1">
    <citation type="submission" date="2020-11" db="EMBL/GenBank/DDBJ databases">
        <authorList>
            <person name="Tran Van P."/>
        </authorList>
    </citation>
    <scope>NUCLEOTIDE SEQUENCE</scope>
</reference>
<keyword evidence="2" id="KW-0399">Innate immunity</keyword>
<dbReference type="OrthoDB" id="10001926at2759"/>
<keyword evidence="3" id="KW-0391">Immunity</keyword>
<dbReference type="PANTHER" id="PTHR11022">
    <property type="entry name" value="PEPTIDOGLYCAN RECOGNITION PROTEIN"/>
    <property type="match status" value="1"/>
</dbReference>
<dbReference type="GO" id="GO:0008270">
    <property type="term" value="F:zinc ion binding"/>
    <property type="evidence" value="ECO:0007669"/>
    <property type="project" value="InterPro"/>
</dbReference>
<dbReference type="InterPro" id="IPR002502">
    <property type="entry name" value="Amidase_domain"/>
</dbReference>
<dbReference type="InterPro" id="IPR006619">
    <property type="entry name" value="PGRP_domain_met/bac"/>
</dbReference>
<dbReference type="SMART" id="SM00644">
    <property type="entry name" value="Ami_2"/>
    <property type="match status" value="1"/>
</dbReference>
<evidence type="ECO:0000256" key="1">
    <source>
        <dbReference type="ARBA" id="ARBA00007553"/>
    </source>
</evidence>
<name>A0A7R8WCJ7_9CRUS</name>
<dbReference type="Pfam" id="PF01510">
    <property type="entry name" value="Amidase_2"/>
    <property type="match status" value="1"/>
</dbReference>
<dbReference type="InterPro" id="IPR015510">
    <property type="entry name" value="PGRP"/>
</dbReference>
<evidence type="ECO:0000256" key="2">
    <source>
        <dbReference type="ARBA" id="ARBA00022588"/>
    </source>
</evidence>
<dbReference type="FunFam" id="3.40.80.10:FF:000001">
    <property type="entry name" value="Peptidoglycan recognition protein 1"/>
    <property type="match status" value="1"/>
</dbReference>
<dbReference type="GO" id="GO:0008745">
    <property type="term" value="F:N-acetylmuramoyl-L-alanine amidase activity"/>
    <property type="evidence" value="ECO:0007669"/>
    <property type="project" value="InterPro"/>
</dbReference>
<proteinExistence type="inferred from homology"/>
<dbReference type="CDD" id="cd06583">
    <property type="entry name" value="PGRP"/>
    <property type="match status" value="1"/>
</dbReference>
<accession>A0A7R8WCJ7</accession>